<dbReference type="Pfam" id="PF13546">
    <property type="entry name" value="DDE_5"/>
    <property type="match status" value="1"/>
</dbReference>
<evidence type="ECO:0000313" key="2">
    <source>
        <dbReference type="EMBL" id="MUL39401.1"/>
    </source>
</evidence>
<keyword evidence="3" id="KW-1185">Reference proteome</keyword>
<dbReference type="OrthoDB" id="426575at2"/>
<dbReference type="InterPro" id="IPR038721">
    <property type="entry name" value="IS701-like_DDE_dom"/>
</dbReference>
<dbReference type="AlphaFoldDB" id="A0A6N8G2J0"/>
<dbReference type="EMBL" id="NAPY01000078">
    <property type="protein sequence ID" value="MUL39401.1"/>
    <property type="molecule type" value="Genomic_DNA"/>
</dbReference>
<dbReference type="PANTHER" id="PTHR33627:SF1">
    <property type="entry name" value="TRANSPOSASE"/>
    <property type="match status" value="1"/>
</dbReference>
<dbReference type="Proteomes" id="UP000441797">
    <property type="component" value="Unassembled WGS sequence"/>
</dbReference>
<reference evidence="2 3" key="1">
    <citation type="journal article" date="2019" name="Front. Microbiol.">
        <title>Genomic Features for Desiccation Tolerance and Sugar Biosynthesis in the Extremophile Gloeocapsopsis sp. UTEX B3054.</title>
        <authorList>
            <person name="Urrejola C."/>
            <person name="Alcorta J."/>
            <person name="Salas L."/>
            <person name="Vasquez M."/>
            <person name="Polz M.F."/>
            <person name="Vicuna R."/>
            <person name="Diez B."/>
        </authorList>
    </citation>
    <scope>NUCLEOTIDE SEQUENCE [LARGE SCALE GENOMIC DNA]</scope>
    <source>
        <strain evidence="2 3">1H9</strain>
    </source>
</reference>
<evidence type="ECO:0000259" key="1">
    <source>
        <dbReference type="Pfam" id="PF13546"/>
    </source>
</evidence>
<evidence type="ECO:0000313" key="3">
    <source>
        <dbReference type="Proteomes" id="UP000441797"/>
    </source>
</evidence>
<feature type="domain" description="Transposase IS701-like DDE" evidence="1">
    <location>
        <begin position="2"/>
        <end position="85"/>
    </location>
</feature>
<name>A0A6N8G2J0_9CHRO</name>
<protein>
    <recommendedName>
        <fullName evidence="1">Transposase IS701-like DDE domain-containing protein</fullName>
    </recommendedName>
</protein>
<comment type="caution">
    <text evidence="2">The sequence shown here is derived from an EMBL/GenBank/DDBJ whole genome shotgun (WGS) entry which is preliminary data.</text>
</comment>
<dbReference type="PANTHER" id="PTHR33627">
    <property type="entry name" value="TRANSPOSASE"/>
    <property type="match status" value="1"/>
</dbReference>
<dbReference type="InterPro" id="IPR039365">
    <property type="entry name" value="IS701-like"/>
</dbReference>
<accession>A0A6N8G2J0</accession>
<gene>
    <name evidence="2" type="ORF">BWI75_24765</name>
</gene>
<organism evidence="2 3">
    <name type="scientific">Gloeocapsopsis dulcis AAB1 = 1H9</name>
    <dbReference type="NCBI Taxonomy" id="1433147"/>
    <lineage>
        <taxon>Bacteria</taxon>
        <taxon>Bacillati</taxon>
        <taxon>Cyanobacteriota</taxon>
        <taxon>Cyanophyceae</taxon>
        <taxon>Oscillatoriophycideae</taxon>
        <taxon>Chroococcales</taxon>
        <taxon>Chroococcaceae</taxon>
        <taxon>Gloeocapsopsis</taxon>
        <taxon>Gloeocapsopsis dulcis</taxon>
    </lineage>
</organism>
<sequence>MENCQVGVFLSYITGKGHTLIDRRLYLPKTWADDSDKRCKAGVPKTTKFATKAQLAQQMLQSAWDAGLRSAWVVADEVYGNDAGFW</sequence>
<proteinExistence type="predicted"/>